<keyword evidence="2" id="KW-0560">Oxidoreductase</keyword>
<gene>
    <name evidence="4" type="ORF">D3272_17210</name>
</gene>
<dbReference type="InterPro" id="IPR020904">
    <property type="entry name" value="Sc_DH/Rdtase_CS"/>
</dbReference>
<evidence type="ECO:0000256" key="1">
    <source>
        <dbReference type="ARBA" id="ARBA00006484"/>
    </source>
</evidence>
<name>A0A4Q2RCG7_9HYPH</name>
<evidence type="ECO:0000256" key="2">
    <source>
        <dbReference type="ARBA" id="ARBA00023002"/>
    </source>
</evidence>
<evidence type="ECO:0000313" key="4">
    <source>
        <dbReference type="EMBL" id="RYB03493.1"/>
    </source>
</evidence>
<dbReference type="AlphaFoldDB" id="A0A4Q2RCG7"/>
<dbReference type="SUPFAM" id="SSF51735">
    <property type="entry name" value="NAD(P)-binding Rossmann-fold domains"/>
    <property type="match status" value="1"/>
</dbReference>
<reference evidence="4 5" key="1">
    <citation type="submission" date="2018-09" db="EMBL/GenBank/DDBJ databases">
        <authorList>
            <person name="Grouzdev D.S."/>
            <person name="Krutkina M.S."/>
        </authorList>
    </citation>
    <scope>NUCLEOTIDE SEQUENCE [LARGE SCALE GENOMIC DNA]</scope>
    <source>
        <strain evidence="4 5">RmlP001</strain>
    </source>
</reference>
<dbReference type="InterPro" id="IPR036291">
    <property type="entry name" value="NAD(P)-bd_dom_sf"/>
</dbReference>
<accession>A0A4Q2RCG7</accession>
<dbReference type="Pfam" id="PF00106">
    <property type="entry name" value="adh_short"/>
    <property type="match status" value="1"/>
</dbReference>
<dbReference type="EMBL" id="QYBC01000014">
    <property type="protein sequence ID" value="RYB03493.1"/>
    <property type="molecule type" value="Genomic_DNA"/>
</dbReference>
<dbReference type="PANTHER" id="PTHR43669">
    <property type="entry name" value="5-KETO-D-GLUCONATE 5-REDUCTASE"/>
    <property type="match status" value="1"/>
</dbReference>
<dbReference type="OrthoDB" id="335726at2"/>
<dbReference type="GO" id="GO:0016491">
    <property type="term" value="F:oxidoreductase activity"/>
    <property type="evidence" value="ECO:0007669"/>
    <property type="project" value="UniProtKB-KW"/>
</dbReference>
<dbReference type="SMART" id="SM00822">
    <property type="entry name" value="PKS_KR"/>
    <property type="match status" value="1"/>
</dbReference>
<dbReference type="Gene3D" id="3.40.50.720">
    <property type="entry name" value="NAD(P)-binding Rossmann-like Domain"/>
    <property type="match status" value="1"/>
</dbReference>
<sequence length="262" mass="27613">MTTLTPTSRGGAPAAGRTVLVLGATSAIASAFCRTRAAAGGRLVLVGRHETRLAAIAADLTARGAAEVATVTTDLGDMAEAEARFAAMIARLGPPDEVLLAYGVLGEQAAAQDSAEETRRVIDVNFTSAALWLQLAAKHLVADGRPRTLVVIGSVAGDRGRQSNYVYGAAKAGLDAFAEGLAHRLHRTNVKVVTVKPGFVDTPMTAHLDRSGPLWAKPEAIASAIDRAVASGQRIVYAPWFWRPIMTAVRFAPRAVFYKTKL</sequence>
<dbReference type="PROSITE" id="PS00061">
    <property type="entry name" value="ADH_SHORT"/>
    <property type="match status" value="1"/>
</dbReference>
<evidence type="ECO:0000259" key="3">
    <source>
        <dbReference type="SMART" id="SM00822"/>
    </source>
</evidence>
<reference evidence="4 5" key="2">
    <citation type="submission" date="2019-02" db="EMBL/GenBank/DDBJ databases">
        <title>'Lichenibacterium ramalinii' gen. nov. sp. nov., 'Lichenibacterium minor' gen. nov. sp. nov.</title>
        <authorList>
            <person name="Pankratov T."/>
        </authorList>
    </citation>
    <scope>NUCLEOTIDE SEQUENCE [LARGE SCALE GENOMIC DNA]</scope>
    <source>
        <strain evidence="4 5">RmlP001</strain>
    </source>
</reference>
<comment type="caution">
    <text evidence="4">The sequence shown here is derived from an EMBL/GenBank/DDBJ whole genome shotgun (WGS) entry which is preliminary data.</text>
</comment>
<dbReference type="PANTHER" id="PTHR43669:SF6">
    <property type="entry name" value="DECAPRENYLPHOSPHORYL-2-KETO-BETA-D-ERYTHRO-PENTOSE REDUCTASE"/>
    <property type="match status" value="1"/>
</dbReference>
<protein>
    <submittedName>
        <fullName evidence="4">SDR family NAD(P)-dependent oxidoreductase</fullName>
    </submittedName>
</protein>
<dbReference type="RefSeq" id="WP_129220447.1">
    <property type="nucleotide sequence ID" value="NZ_QYBC01000014.1"/>
</dbReference>
<proteinExistence type="inferred from homology"/>
<comment type="similarity">
    <text evidence="1">Belongs to the short-chain dehydrogenases/reductases (SDR) family.</text>
</comment>
<dbReference type="InterPro" id="IPR002347">
    <property type="entry name" value="SDR_fam"/>
</dbReference>
<dbReference type="CDD" id="cd05233">
    <property type="entry name" value="SDR_c"/>
    <property type="match status" value="1"/>
</dbReference>
<evidence type="ECO:0000313" key="5">
    <source>
        <dbReference type="Proteomes" id="UP000289411"/>
    </source>
</evidence>
<dbReference type="InterPro" id="IPR057326">
    <property type="entry name" value="KR_dom"/>
</dbReference>
<organism evidence="4 5">
    <name type="scientific">Lichenibacterium ramalinae</name>
    <dbReference type="NCBI Taxonomy" id="2316527"/>
    <lineage>
        <taxon>Bacteria</taxon>
        <taxon>Pseudomonadati</taxon>
        <taxon>Pseudomonadota</taxon>
        <taxon>Alphaproteobacteria</taxon>
        <taxon>Hyphomicrobiales</taxon>
        <taxon>Lichenihabitantaceae</taxon>
        <taxon>Lichenibacterium</taxon>
    </lineage>
</organism>
<dbReference type="Proteomes" id="UP000289411">
    <property type="component" value="Unassembled WGS sequence"/>
</dbReference>
<dbReference type="PRINTS" id="PR00081">
    <property type="entry name" value="GDHRDH"/>
</dbReference>
<keyword evidence="5" id="KW-1185">Reference proteome</keyword>
<feature type="domain" description="Ketoreductase" evidence="3">
    <location>
        <begin position="17"/>
        <end position="202"/>
    </location>
</feature>